<keyword evidence="8" id="KW-0456">Lyase</keyword>
<comment type="cofactor">
    <cofactor evidence="1">
        <name>pyruvate</name>
        <dbReference type="ChEBI" id="CHEBI:15361"/>
    </cofactor>
</comment>
<evidence type="ECO:0000313" key="14">
    <source>
        <dbReference type="Proteomes" id="UP000662931"/>
    </source>
</evidence>
<dbReference type="Pfam" id="PF02666">
    <property type="entry name" value="PS_Dcarbxylase"/>
    <property type="match status" value="1"/>
</dbReference>
<comment type="pathway">
    <text evidence="11">Phospholipid metabolism; phosphatidylethanolamine biosynthesis.</text>
</comment>
<dbReference type="GO" id="GO:0006646">
    <property type="term" value="P:phosphatidylethanolamine biosynthetic process"/>
    <property type="evidence" value="ECO:0007669"/>
    <property type="project" value="UniProtKB-UniPathway"/>
</dbReference>
<dbReference type="EMBL" id="CP064815">
    <property type="protein sequence ID" value="QPG77193.1"/>
    <property type="molecule type" value="Genomic_DNA"/>
</dbReference>
<dbReference type="GeneID" id="62198000"/>
<dbReference type="Proteomes" id="UP000662931">
    <property type="component" value="Chromosome 4"/>
</dbReference>
<dbReference type="UniPathway" id="UPA00558"/>
<keyword evidence="14" id="KW-1185">Reference proteome</keyword>
<dbReference type="AlphaFoldDB" id="A0A875S8H8"/>
<evidence type="ECO:0000256" key="6">
    <source>
        <dbReference type="ARBA" id="ARBA00023098"/>
    </source>
</evidence>
<reference evidence="13" key="1">
    <citation type="submission" date="2020-10" db="EMBL/GenBank/DDBJ databases">
        <authorList>
            <person name="Roach M.J.R."/>
        </authorList>
    </citation>
    <scope>NUCLEOTIDE SEQUENCE</scope>
    <source>
        <strain evidence="13">CBS 1945</strain>
    </source>
</reference>
<evidence type="ECO:0000256" key="4">
    <source>
        <dbReference type="ARBA" id="ARBA00022516"/>
    </source>
</evidence>
<evidence type="ECO:0000259" key="12">
    <source>
        <dbReference type="PROSITE" id="PS50004"/>
    </source>
</evidence>
<evidence type="ECO:0000256" key="9">
    <source>
        <dbReference type="ARBA" id="ARBA00023264"/>
    </source>
</evidence>
<evidence type="ECO:0000256" key="3">
    <source>
        <dbReference type="ARBA" id="ARBA00012243"/>
    </source>
</evidence>
<comment type="pathway">
    <text evidence="2">Lipid metabolism.</text>
</comment>
<keyword evidence="5" id="KW-0210">Decarboxylase</keyword>
<dbReference type="PANTHER" id="PTHR10067">
    <property type="entry name" value="PHOSPHATIDYLSERINE DECARBOXYLASE"/>
    <property type="match status" value="1"/>
</dbReference>
<evidence type="ECO:0000256" key="2">
    <source>
        <dbReference type="ARBA" id="ARBA00005189"/>
    </source>
</evidence>
<proteinExistence type="predicted"/>
<keyword evidence="9" id="KW-1208">Phospholipid metabolism</keyword>
<dbReference type="InterPro" id="IPR033177">
    <property type="entry name" value="PSD-B"/>
</dbReference>
<dbReference type="Gene3D" id="2.60.40.150">
    <property type="entry name" value="C2 domain"/>
    <property type="match status" value="1"/>
</dbReference>
<evidence type="ECO:0000256" key="1">
    <source>
        <dbReference type="ARBA" id="ARBA00001928"/>
    </source>
</evidence>
<dbReference type="PROSITE" id="PS50004">
    <property type="entry name" value="C2"/>
    <property type="match status" value="1"/>
</dbReference>
<evidence type="ECO:0000313" key="13">
    <source>
        <dbReference type="EMBL" id="QPG77193.1"/>
    </source>
</evidence>
<keyword evidence="6" id="KW-0443">Lipid metabolism</keyword>
<dbReference type="SMART" id="SM00239">
    <property type="entry name" value="C2"/>
    <property type="match status" value="1"/>
</dbReference>
<evidence type="ECO:0000256" key="5">
    <source>
        <dbReference type="ARBA" id="ARBA00022793"/>
    </source>
</evidence>
<dbReference type="KEGG" id="bnn:FOA43_004600"/>
<dbReference type="InterPro" id="IPR035892">
    <property type="entry name" value="C2_domain_sf"/>
</dbReference>
<name>A0A875S8H8_EENNA</name>
<sequence length="845" mass="97223">MMHLRLAVSPLDQLQNPIECQISIPENSLIARIQSVGVPSSHIFILHIYDVETVLYCKAFNDTFTITNDFSTCSILKLFQLWLAHIDTFTTTIYQYSFQVYAENDSTIEKYIASLQLLHNSEPSEAFEDVTDDGYISDESGSVYREDFNPPSKPVYIQLSDEERNSLSPYVRWSDDDTDVNDNDRDDDIDGEINGVFDDGVLDDVLVNTNIDVQLGYPLTDSFESLPEELSLDIATKKRRFRKLRKRRKLLVYDPERKSRVTGFLILNIASAKGLPPFKDSIRIRYDMDPFVVVSFGTKIFRTGCKRHSLNPVWNDQYVNLEISSVEEDFEIKFNVVDKDRFSFNDPVCSIKVPVKRFLVNDNDWHEMKLSMQIDPKSSKKFVDYQPFLEIKYKFQRYLDIVKEVGKLYPQLDLLSTHLFHHCPLCHRPDKRNSDFIKHLSICQSDLTSNIFLRKSYITANSASRRWYSKALIKIAYGKLQLGGNNANIMVQDRDSGLIIEERMSVHVRLGIRMLYKSIKSDNTSRRIKKMLAKMSKKQGMKFDQVSSARKIAAFIKFYALDLSDCLLLNISEYRTFNEFFYRKLRPETRTIEGDPLNGNIVTSCADSRLTVFHEISLSKQVWIKGRDFKVSKIMGEPPAAKFENGSIAIFRLAPQDYHRFHSPVCGTITKVRHIEGEYYTVNPMAVRSKLDVFGENVRTVIHIDTEEFGTVVLCAVGAMMVGSIIVTKNPSDIVMKGDELGYFKFGGSTVIMLFQQGRIQFDKDILYNSEQRSIETLVKMGMSVGHTPTTRQFGRHPSKKFDALKVIRKVTGGRETNDNDFYPSWEVKQLDVGSSNYEIEIEKQ</sequence>
<dbReference type="Pfam" id="PF00168">
    <property type="entry name" value="C2"/>
    <property type="match status" value="1"/>
</dbReference>
<keyword evidence="10" id="KW-0670">Pyruvate</keyword>
<dbReference type="NCBIfam" id="TIGR00163">
    <property type="entry name" value="PS_decarb"/>
    <property type="match status" value="1"/>
</dbReference>
<dbReference type="GO" id="GO:0004609">
    <property type="term" value="F:phosphatidylserine decarboxylase activity"/>
    <property type="evidence" value="ECO:0007669"/>
    <property type="project" value="UniProtKB-EC"/>
</dbReference>
<organism evidence="13 14">
    <name type="scientific">Eeniella nana</name>
    <name type="common">Yeast</name>
    <name type="synonym">Brettanomyces nanus</name>
    <dbReference type="NCBI Taxonomy" id="13502"/>
    <lineage>
        <taxon>Eukaryota</taxon>
        <taxon>Fungi</taxon>
        <taxon>Dikarya</taxon>
        <taxon>Ascomycota</taxon>
        <taxon>Saccharomycotina</taxon>
        <taxon>Pichiomycetes</taxon>
        <taxon>Pichiales</taxon>
        <taxon>Pichiaceae</taxon>
        <taxon>Brettanomyces</taxon>
    </lineage>
</organism>
<dbReference type="PANTHER" id="PTHR10067:SF17">
    <property type="entry name" value="PHOSPHATIDYLSERINE DECARBOXYLASE PROENZYME 2"/>
    <property type="match status" value="1"/>
</dbReference>
<accession>A0A875S8H8</accession>
<gene>
    <name evidence="13" type="ORF">FOA43_004600</name>
</gene>
<dbReference type="EC" id="4.1.1.65" evidence="3"/>
<feature type="domain" description="C2" evidence="12">
    <location>
        <begin position="246"/>
        <end position="370"/>
    </location>
</feature>
<dbReference type="InterPro" id="IPR003817">
    <property type="entry name" value="PS_Dcarbxylase"/>
</dbReference>
<dbReference type="InterPro" id="IPR000008">
    <property type="entry name" value="C2_dom"/>
</dbReference>
<evidence type="ECO:0000256" key="10">
    <source>
        <dbReference type="ARBA" id="ARBA00023317"/>
    </source>
</evidence>
<dbReference type="OrthoDB" id="67700at2759"/>
<dbReference type="RefSeq" id="XP_038780758.1">
    <property type="nucleotide sequence ID" value="XM_038924830.1"/>
</dbReference>
<evidence type="ECO:0000256" key="7">
    <source>
        <dbReference type="ARBA" id="ARBA00023209"/>
    </source>
</evidence>
<keyword evidence="4" id="KW-0444">Lipid biosynthesis</keyword>
<dbReference type="SUPFAM" id="SSF49562">
    <property type="entry name" value="C2 domain (Calcium/lipid-binding domain, CaLB)"/>
    <property type="match status" value="1"/>
</dbReference>
<evidence type="ECO:0000256" key="8">
    <source>
        <dbReference type="ARBA" id="ARBA00023239"/>
    </source>
</evidence>
<keyword evidence="7" id="KW-0594">Phospholipid biosynthesis</keyword>
<protein>
    <recommendedName>
        <fullName evidence="3">phosphatidylserine decarboxylase</fullName>
        <ecNumber evidence="3">4.1.1.65</ecNumber>
    </recommendedName>
</protein>
<evidence type="ECO:0000256" key="11">
    <source>
        <dbReference type="ARBA" id="ARBA00024326"/>
    </source>
</evidence>